<dbReference type="Gene3D" id="1.25.40.10">
    <property type="entry name" value="Tetratricopeptide repeat domain"/>
    <property type="match status" value="1"/>
</dbReference>
<dbReference type="InterPro" id="IPR019734">
    <property type="entry name" value="TPR_rpt"/>
</dbReference>
<accession>A0ABR1FP80</accession>
<gene>
    <name evidence="1" type="ORF">SO694_0019901</name>
</gene>
<protein>
    <submittedName>
        <fullName evidence="1">Uncharacterized protein</fullName>
    </submittedName>
</protein>
<evidence type="ECO:0000313" key="1">
    <source>
        <dbReference type="EMBL" id="KAK7234716.1"/>
    </source>
</evidence>
<dbReference type="EMBL" id="JBBJCI010000314">
    <property type="protein sequence ID" value="KAK7234716.1"/>
    <property type="molecule type" value="Genomic_DNA"/>
</dbReference>
<name>A0ABR1FP80_AURAN</name>
<dbReference type="PANTHER" id="PTHR47908:SF2">
    <property type="entry name" value="TETRATRICOPEPTIDE REPEAT (TPR)-LIKE SUPERFAMILY PROTEIN"/>
    <property type="match status" value="1"/>
</dbReference>
<organism evidence="1 2">
    <name type="scientific">Aureococcus anophagefferens</name>
    <name type="common">Harmful bloom alga</name>
    <dbReference type="NCBI Taxonomy" id="44056"/>
    <lineage>
        <taxon>Eukaryota</taxon>
        <taxon>Sar</taxon>
        <taxon>Stramenopiles</taxon>
        <taxon>Ochrophyta</taxon>
        <taxon>Pelagophyceae</taxon>
        <taxon>Pelagomonadales</taxon>
        <taxon>Pelagomonadaceae</taxon>
        <taxon>Aureococcus</taxon>
    </lineage>
</organism>
<reference evidence="1 2" key="1">
    <citation type="submission" date="2024-03" db="EMBL/GenBank/DDBJ databases">
        <title>Aureococcus anophagefferens CCMP1851 and Kratosvirus quantuckense: Draft genome of a second virus-susceptible host strain in the model system.</title>
        <authorList>
            <person name="Chase E."/>
            <person name="Truchon A.R."/>
            <person name="Schepens W."/>
            <person name="Wilhelm S.W."/>
        </authorList>
    </citation>
    <scope>NUCLEOTIDE SEQUENCE [LARGE SCALE GENOMIC DNA]</scope>
    <source>
        <strain evidence="1 2">CCMP1851</strain>
    </source>
</reference>
<sequence>MASITTPLAARADDNKVMDSSTSASTLSRRGMAAFTQNNVEESITLFDAAEAKDPRFRTRLWQRGLSYYYAKKYDAAAEQFLIDVRENPNDTEESIWHLLSKAQLDGLSAARTSMIVVGRDPRPVMRAVEKMFRSGADDDRAAVEKLAASGSAGDRFYAALYLGLLAEAAGDPTLSKSWISRAVGNNEYAQTGDYMYGLARVHAKRRGIAPDL</sequence>
<comment type="caution">
    <text evidence="1">The sequence shown here is derived from an EMBL/GenBank/DDBJ whole genome shotgun (WGS) entry which is preliminary data.</text>
</comment>
<dbReference type="InterPro" id="IPR011990">
    <property type="entry name" value="TPR-like_helical_dom_sf"/>
</dbReference>
<evidence type="ECO:0000313" key="2">
    <source>
        <dbReference type="Proteomes" id="UP001363151"/>
    </source>
</evidence>
<dbReference type="SMART" id="SM00028">
    <property type="entry name" value="TPR"/>
    <property type="match status" value="2"/>
</dbReference>
<dbReference type="Proteomes" id="UP001363151">
    <property type="component" value="Unassembled WGS sequence"/>
</dbReference>
<keyword evidence="2" id="KW-1185">Reference proteome</keyword>
<dbReference type="PANTHER" id="PTHR47908">
    <property type="match status" value="1"/>
</dbReference>
<dbReference type="SUPFAM" id="SSF48452">
    <property type="entry name" value="TPR-like"/>
    <property type="match status" value="1"/>
</dbReference>
<proteinExistence type="predicted"/>